<keyword evidence="3" id="KW-1185">Reference proteome</keyword>
<feature type="region of interest" description="Disordered" evidence="1">
    <location>
        <begin position="192"/>
        <end position="215"/>
    </location>
</feature>
<dbReference type="Gene3D" id="2.60.120.260">
    <property type="entry name" value="Galactose-binding domain-like"/>
    <property type="match status" value="1"/>
</dbReference>
<evidence type="ECO:0000313" key="3">
    <source>
        <dbReference type="Proteomes" id="UP000053257"/>
    </source>
</evidence>
<feature type="compositionally biased region" description="Low complexity" evidence="1">
    <location>
        <begin position="147"/>
        <end position="168"/>
    </location>
</feature>
<dbReference type="Proteomes" id="UP000053257">
    <property type="component" value="Unassembled WGS sequence"/>
</dbReference>
<dbReference type="HOGENOM" id="CLU_713922_0_0_1"/>
<reference evidence="2 3" key="1">
    <citation type="journal article" date="2014" name="PLoS Genet.">
        <title>Analysis of the Phlebiopsis gigantea genome, transcriptome and secretome provides insight into its pioneer colonization strategies of wood.</title>
        <authorList>
            <person name="Hori C."/>
            <person name="Ishida T."/>
            <person name="Igarashi K."/>
            <person name="Samejima M."/>
            <person name="Suzuki H."/>
            <person name="Master E."/>
            <person name="Ferreira P."/>
            <person name="Ruiz-Duenas F.J."/>
            <person name="Held B."/>
            <person name="Canessa P."/>
            <person name="Larrondo L.F."/>
            <person name="Schmoll M."/>
            <person name="Druzhinina I.S."/>
            <person name="Kubicek C.P."/>
            <person name="Gaskell J.A."/>
            <person name="Kersten P."/>
            <person name="St John F."/>
            <person name="Glasner J."/>
            <person name="Sabat G."/>
            <person name="Splinter BonDurant S."/>
            <person name="Syed K."/>
            <person name="Yadav J."/>
            <person name="Mgbeahuruike A.C."/>
            <person name="Kovalchuk A."/>
            <person name="Asiegbu F.O."/>
            <person name="Lackner G."/>
            <person name="Hoffmeister D."/>
            <person name="Rencoret J."/>
            <person name="Gutierrez A."/>
            <person name="Sun H."/>
            <person name="Lindquist E."/>
            <person name="Barry K."/>
            <person name="Riley R."/>
            <person name="Grigoriev I.V."/>
            <person name="Henrissat B."/>
            <person name="Kues U."/>
            <person name="Berka R.M."/>
            <person name="Martinez A.T."/>
            <person name="Covert S.F."/>
            <person name="Blanchette R.A."/>
            <person name="Cullen D."/>
        </authorList>
    </citation>
    <scope>NUCLEOTIDE SEQUENCE [LARGE SCALE GENOMIC DNA]</scope>
    <source>
        <strain evidence="2 3">11061_1 CR5-6</strain>
    </source>
</reference>
<proteinExistence type="predicted"/>
<feature type="region of interest" description="Disordered" evidence="1">
    <location>
        <begin position="304"/>
        <end position="387"/>
    </location>
</feature>
<feature type="region of interest" description="Disordered" evidence="1">
    <location>
        <begin position="237"/>
        <end position="266"/>
    </location>
</feature>
<sequence length="387" mass="39218">MNPVVVDDRDAQIDYLTPWYKDPGQGTDFDQTVSVSDNPNAAFQFKFTGTSVSVYGSIPTNNTAVTTYTIDFEAPVSFTNTPSSSYLSRQLCFQSHNLADGPHTLIVTVPKSTIGLPWTSFHFDYLTYTPSGADSTTTTAVEPQPVSATSSQSKPASPTPSPQTSQAAVSSPTSHALAESSSLSFAPNAAISSVPTSAPSQTSAPSANTSLSGMKTLASPGSSAATLFASSAGSSSATSQLVSPATPSDTAATAPTPGTAGDVARASSARSSGANLPIILPAVLVPLVLLGALCQYATSSTSLVRRPEDHTGPAPHAHPSPAYAAAHPVSSTGIGALSPRFGTHTTSSYGGTSSEKPPPGGGWRGSGMESESGVLEDAPPSYTSALG</sequence>
<name>A0A0C3S117_PHLG1</name>
<dbReference type="EMBL" id="KN840937">
    <property type="protein sequence ID" value="KIP01100.1"/>
    <property type="molecule type" value="Genomic_DNA"/>
</dbReference>
<feature type="compositionally biased region" description="Low complexity" evidence="1">
    <location>
        <begin position="192"/>
        <end position="210"/>
    </location>
</feature>
<dbReference type="OrthoDB" id="3265734at2759"/>
<feature type="region of interest" description="Disordered" evidence="1">
    <location>
        <begin position="133"/>
        <end position="174"/>
    </location>
</feature>
<gene>
    <name evidence="2" type="ORF">PHLGIDRAFT_123668</name>
</gene>
<accession>A0A0C3S117</accession>
<evidence type="ECO:0000313" key="2">
    <source>
        <dbReference type="EMBL" id="KIP01100.1"/>
    </source>
</evidence>
<dbReference type="AlphaFoldDB" id="A0A0C3S117"/>
<feature type="compositionally biased region" description="Low complexity" evidence="1">
    <location>
        <begin position="342"/>
        <end position="354"/>
    </location>
</feature>
<evidence type="ECO:0000256" key="1">
    <source>
        <dbReference type="SAM" id="MobiDB-lite"/>
    </source>
</evidence>
<protein>
    <submittedName>
        <fullName evidence="2">Uncharacterized protein</fullName>
    </submittedName>
</protein>
<feature type="compositionally biased region" description="Low complexity" evidence="1">
    <location>
        <begin position="313"/>
        <end position="331"/>
    </location>
</feature>
<organism evidence="2 3">
    <name type="scientific">Phlebiopsis gigantea (strain 11061_1 CR5-6)</name>
    <name type="common">White-rot fungus</name>
    <name type="synonym">Peniophora gigantea</name>
    <dbReference type="NCBI Taxonomy" id="745531"/>
    <lineage>
        <taxon>Eukaryota</taxon>
        <taxon>Fungi</taxon>
        <taxon>Dikarya</taxon>
        <taxon>Basidiomycota</taxon>
        <taxon>Agaricomycotina</taxon>
        <taxon>Agaricomycetes</taxon>
        <taxon>Polyporales</taxon>
        <taxon>Phanerochaetaceae</taxon>
        <taxon>Phlebiopsis</taxon>
    </lineage>
</organism>